<dbReference type="PANTHER" id="PTHR44591:SF3">
    <property type="entry name" value="RESPONSE REGULATORY DOMAIN-CONTAINING PROTEIN"/>
    <property type="match status" value="1"/>
</dbReference>
<protein>
    <submittedName>
        <fullName evidence="4">Response regulator receiver protein</fullName>
    </submittedName>
</protein>
<dbReference type="InterPro" id="IPR001789">
    <property type="entry name" value="Sig_transdc_resp-reg_receiver"/>
</dbReference>
<keyword evidence="1 2" id="KW-0597">Phosphoprotein</keyword>
<dbReference type="KEGG" id="oni:Osc7112_1956"/>
<dbReference type="Pfam" id="PF26355">
    <property type="entry name" value="HTH_VMAP-M9"/>
    <property type="match status" value="1"/>
</dbReference>
<evidence type="ECO:0000256" key="1">
    <source>
        <dbReference type="ARBA" id="ARBA00022553"/>
    </source>
</evidence>
<organism evidence="4 5">
    <name type="scientific">Phormidium nigroviride PCC 7112</name>
    <dbReference type="NCBI Taxonomy" id="179408"/>
    <lineage>
        <taxon>Bacteria</taxon>
        <taxon>Bacillati</taxon>
        <taxon>Cyanobacteriota</taxon>
        <taxon>Cyanophyceae</taxon>
        <taxon>Oscillatoriophycideae</taxon>
        <taxon>Oscillatoriales</taxon>
        <taxon>Oscillatoriaceae</taxon>
        <taxon>Phormidium</taxon>
    </lineage>
</organism>
<feature type="modified residue" description="4-aspartylphosphate" evidence="2">
    <location>
        <position position="167"/>
    </location>
</feature>
<evidence type="ECO:0000256" key="2">
    <source>
        <dbReference type="PROSITE-ProRule" id="PRU00169"/>
    </source>
</evidence>
<dbReference type="EMBL" id="CP003614">
    <property type="protein sequence ID" value="AFZ06434.1"/>
    <property type="molecule type" value="Genomic_DNA"/>
</dbReference>
<evidence type="ECO:0000313" key="5">
    <source>
        <dbReference type="Proteomes" id="UP000010478"/>
    </source>
</evidence>
<evidence type="ECO:0000259" key="3">
    <source>
        <dbReference type="PROSITE" id="PS50110"/>
    </source>
</evidence>
<dbReference type="Proteomes" id="UP000010478">
    <property type="component" value="Chromosome"/>
</dbReference>
<name>K9VFZ2_9CYAN</name>
<dbReference type="Gene3D" id="3.30.450.20">
    <property type="entry name" value="PAS domain"/>
    <property type="match status" value="1"/>
</dbReference>
<feature type="domain" description="Response regulatory" evidence="3">
    <location>
        <begin position="118"/>
        <end position="234"/>
    </location>
</feature>
<reference evidence="4 5" key="1">
    <citation type="submission" date="2012-05" db="EMBL/GenBank/DDBJ databases">
        <title>Finished chromosome of genome of Oscillatoria sp. PCC 7112.</title>
        <authorList>
            <consortium name="US DOE Joint Genome Institute"/>
            <person name="Gugger M."/>
            <person name="Coursin T."/>
            <person name="Rippka R."/>
            <person name="Tandeau De Marsac N."/>
            <person name="Huntemann M."/>
            <person name="Wei C.-L."/>
            <person name="Han J."/>
            <person name="Detter J.C."/>
            <person name="Han C."/>
            <person name="Tapia R."/>
            <person name="Davenport K."/>
            <person name="Daligault H."/>
            <person name="Erkkila T."/>
            <person name="Gu W."/>
            <person name="Munk A.C.C."/>
            <person name="Teshima H."/>
            <person name="Xu Y."/>
            <person name="Chain P."/>
            <person name="Chen A."/>
            <person name="Krypides N."/>
            <person name="Mavromatis K."/>
            <person name="Markowitz V."/>
            <person name="Szeto E."/>
            <person name="Ivanova N."/>
            <person name="Mikhailova N."/>
            <person name="Ovchinnikova G."/>
            <person name="Pagani I."/>
            <person name="Pati A."/>
            <person name="Goodwin L."/>
            <person name="Peters L."/>
            <person name="Pitluck S."/>
            <person name="Woyke T."/>
            <person name="Kerfeld C."/>
        </authorList>
    </citation>
    <scope>NUCLEOTIDE SEQUENCE [LARGE SCALE GENOMIC DNA]</scope>
    <source>
        <strain evidence="4 5">PCC 7112</strain>
    </source>
</reference>
<dbReference type="Pfam" id="PF00072">
    <property type="entry name" value="Response_reg"/>
    <property type="match status" value="1"/>
</dbReference>
<gene>
    <name evidence="4" type="ORF">Osc7112_1956</name>
</gene>
<dbReference type="STRING" id="179408.Osc7112_1956"/>
<dbReference type="InterPro" id="IPR050595">
    <property type="entry name" value="Bact_response_regulator"/>
</dbReference>
<dbReference type="PROSITE" id="PS50110">
    <property type="entry name" value="RESPONSE_REGULATORY"/>
    <property type="match status" value="1"/>
</dbReference>
<sequence>MTFEQALEFIESALESQTSKTLSLLEKEILKAAWENATYSVIADSLYLSIGHIKDLAAILWQRLSEVMGKKVTKNNFRSLLEKQSTKTAIANAKGDRRFANAKLGESDLQQLETCKGNILIVDDLPENLRFLTEILTKEGYTVRCVTNGAMALRTVRNHPPDVLLLDIKMPDMDGYQVCSTLKADEETSDIPIIFLSALNEVFDKVKAFKVGGVDYISKPFEPEEVLVRLETQVTMQHQKRQLKEAISRHQQTAEIAYQSRAMLANLLNSSLDGIGAVEAVRGDIAGEIEDFRCLVVNPVFARLLGKKRTELAGEPLLRKLLNQLSPGLFDLLVEVVETGESLEGEVHLESDYLAKCYYFTAVKLGDGCSITIRDLTDLKQSALKSMRELNQPRVSIK</sequence>
<dbReference type="AlphaFoldDB" id="K9VFZ2"/>
<keyword evidence="5" id="KW-1185">Reference proteome</keyword>
<dbReference type="InterPro" id="IPR011006">
    <property type="entry name" value="CheY-like_superfamily"/>
</dbReference>
<dbReference type="GO" id="GO:0000160">
    <property type="term" value="P:phosphorelay signal transduction system"/>
    <property type="evidence" value="ECO:0007669"/>
    <property type="project" value="InterPro"/>
</dbReference>
<dbReference type="eggNOG" id="COG3706">
    <property type="taxonomic scope" value="Bacteria"/>
</dbReference>
<accession>K9VFZ2</accession>
<dbReference type="SUPFAM" id="SSF52172">
    <property type="entry name" value="CheY-like"/>
    <property type="match status" value="1"/>
</dbReference>
<proteinExistence type="predicted"/>
<dbReference type="PANTHER" id="PTHR44591">
    <property type="entry name" value="STRESS RESPONSE REGULATOR PROTEIN 1"/>
    <property type="match status" value="1"/>
</dbReference>
<dbReference type="Gene3D" id="3.40.50.2300">
    <property type="match status" value="1"/>
</dbReference>
<evidence type="ECO:0000313" key="4">
    <source>
        <dbReference type="EMBL" id="AFZ06434.1"/>
    </source>
</evidence>
<dbReference type="CDD" id="cd19920">
    <property type="entry name" value="REC_PA4781-like"/>
    <property type="match status" value="1"/>
</dbReference>
<dbReference type="SUPFAM" id="SSF55785">
    <property type="entry name" value="PYP-like sensor domain (PAS domain)"/>
    <property type="match status" value="1"/>
</dbReference>
<dbReference type="SMART" id="SM00448">
    <property type="entry name" value="REC"/>
    <property type="match status" value="1"/>
</dbReference>
<dbReference type="InterPro" id="IPR035965">
    <property type="entry name" value="PAS-like_dom_sf"/>
</dbReference>
<dbReference type="RefSeq" id="WP_015175745.1">
    <property type="nucleotide sequence ID" value="NC_019729.1"/>
</dbReference>
<dbReference type="HOGENOM" id="CLU_743565_0_0_3"/>
<dbReference type="InterPro" id="IPR058651">
    <property type="entry name" value="HTH_VMAP-M9"/>
</dbReference>